<dbReference type="Pfam" id="PF18552">
    <property type="entry name" value="PheRS_DBD1"/>
    <property type="match status" value="1"/>
</dbReference>
<accession>B0WU01</accession>
<dbReference type="STRING" id="7176.B0WU01"/>
<reference evidence="3" key="1">
    <citation type="submission" date="2007-03" db="EMBL/GenBank/DDBJ databases">
        <title>Annotation of Culex pipiens quinquefasciatus.</title>
        <authorList>
            <consortium name="The Broad Institute Genome Sequencing Platform"/>
            <person name="Atkinson P.W."/>
            <person name="Hemingway J."/>
            <person name="Christensen B.M."/>
            <person name="Higgs S."/>
            <person name="Kodira C."/>
            <person name="Hannick L."/>
            <person name="Megy K."/>
            <person name="O'Leary S."/>
            <person name="Pearson M."/>
            <person name="Haas B.J."/>
            <person name="Mauceli E."/>
            <person name="Wortman J.R."/>
            <person name="Lee N.H."/>
            <person name="Guigo R."/>
            <person name="Stanke M."/>
            <person name="Alvarado L."/>
            <person name="Amedeo P."/>
            <person name="Antoine C.H."/>
            <person name="Arensburger P."/>
            <person name="Bidwell S.L."/>
            <person name="Crawford M."/>
            <person name="Camaro F."/>
            <person name="Devon K."/>
            <person name="Engels R."/>
            <person name="Hammond M."/>
            <person name="Howarth C."/>
            <person name="Koehrsen M."/>
            <person name="Lawson D."/>
            <person name="Montgomery P."/>
            <person name="Nene V."/>
            <person name="Nusbaum C."/>
            <person name="Puiu D."/>
            <person name="Romero-Severson J."/>
            <person name="Severson D.W."/>
            <person name="Shumway M."/>
            <person name="Sisk P."/>
            <person name="Stolte C."/>
            <person name="Zeng Q."/>
            <person name="Eisenstadt E."/>
            <person name="Fraser-Liggett C."/>
            <person name="Strausberg R."/>
            <person name="Galagan J."/>
            <person name="Birren B."/>
            <person name="Collins F.H."/>
        </authorList>
    </citation>
    <scope>NUCLEOTIDE SEQUENCE [LARGE SCALE GENOMIC DNA]</scope>
    <source>
        <strain evidence="3">JHB</strain>
    </source>
</reference>
<dbReference type="HOGENOM" id="CLU_050752_0_0_1"/>
<dbReference type="OrthoDB" id="639767at2759"/>
<organism>
    <name type="scientific">Culex quinquefasciatus</name>
    <name type="common">Southern house mosquito</name>
    <name type="synonym">Culex pungens</name>
    <dbReference type="NCBI Taxonomy" id="7176"/>
    <lineage>
        <taxon>Eukaryota</taxon>
        <taxon>Metazoa</taxon>
        <taxon>Ecdysozoa</taxon>
        <taxon>Arthropoda</taxon>
        <taxon>Hexapoda</taxon>
        <taxon>Insecta</taxon>
        <taxon>Pterygota</taxon>
        <taxon>Neoptera</taxon>
        <taxon>Endopterygota</taxon>
        <taxon>Diptera</taxon>
        <taxon>Nematocera</taxon>
        <taxon>Culicoidea</taxon>
        <taxon>Culicidae</taxon>
        <taxon>Culicinae</taxon>
        <taxon>Culicini</taxon>
        <taxon>Culex</taxon>
        <taxon>Culex</taxon>
    </lineage>
</organism>
<keyword evidence="5" id="KW-1185">Reference proteome</keyword>
<dbReference type="EMBL" id="DS232097">
    <property type="protein sequence ID" value="EDS34714.1"/>
    <property type="molecule type" value="Genomic_DNA"/>
</dbReference>
<reference evidence="4" key="2">
    <citation type="submission" date="2020-05" db="UniProtKB">
        <authorList>
            <consortium name="EnsemblMetazoa"/>
        </authorList>
    </citation>
    <scope>IDENTIFICATION</scope>
    <source>
        <strain evidence="4">JHB</strain>
    </source>
</reference>
<gene>
    <name evidence="4" type="primary">6043180</name>
    <name evidence="3" type="ORF">CpipJ_CPIJ009896</name>
</gene>
<dbReference type="VEuPathDB" id="VectorBase:CQUJHB004604"/>
<evidence type="ECO:0000313" key="3">
    <source>
        <dbReference type="EMBL" id="EDS34714.1"/>
    </source>
</evidence>
<dbReference type="InterPro" id="IPR040724">
    <property type="entry name" value="PheRS_DBD1"/>
</dbReference>
<dbReference type="AlphaFoldDB" id="B0WU01"/>
<evidence type="ECO:0000313" key="5">
    <source>
        <dbReference type="Proteomes" id="UP000002320"/>
    </source>
</evidence>
<name>B0WU01_CULQU</name>
<evidence type="ECO:0000313" key="4">
    <source>
        <dbReference type="EnsemblMetazoa" id="CPIJ009896-PA"/>
    </source>
</evidence>
<dbReference type="InParanoid" id="B0WU01"/>
<keyword evidence="3" id="KW-0436">Ligase</keyword>
<feature type="region of interest" description="Disordered" evidence="1">
    <location>
        <begin position="30"/>
        <end position="50"/>
    </location>
</feature>
<protein>
    <submittedName>
        <fullName evidence="3 4">Phenylalanyl-tRNA synthetase alpha chain</fullName>
    </submittedName>
</protein>
<feature type="compositionally biased region" description="Basic residues" evidence="1">
    <location>
        <begin position="39"/>
        <end position="49"/>
    </location>
</feature>
<sequence>MEIIDQDALLESLDAQFLLPIPLLSPCPPSLTPTLPSSPRHHHQQRQLRSHSVDAGIVHAQSKLLSRAAAATNSSLLNLLLKPCSKSEPYFSSESLASTPPISPNSTAKVSYDSNLDSIDENLPVARFSQSPKRRCSDNSHLFSMARPNVFPEKRQSEPTIRYAFYNKSFDILCPRQQPAKVLSQNDLSKRPFRRQISTIDEIFVDDEHSAELQQRKLKLMAPKFKCCVSDEDGRCINYDPIYHNHEIVIYSSDPSEDELLRQVLCFEENFVERCEQICPQQQEQDENENEEECMDDGGSVASNVESPRIVNNSGKGVCDDEIIYENARVCRKCGHYTSDLPSPGCDYMMFFGEFIPSPDGIADSESAIMKKRSASCIDQQGTIVDSLDLVPVFVLEHQKIVGGVKSIESTVRGVIQTEQDTRMCWELNEEGKVILEMGS</sequence>
<dbReference type="EnsemblMetazoa" id="CPIJ009896-RA">
    <property type="protein sequence ID" value="CPIJ009896-PA"/>
    <property type="gene ID" value="CPIJ009896"/>
</dbReference>
<evidence type="ECO:0000259" key="2">
    <source>
        <dbReference type="Pfam" id="PF18552"/>
    </source>
</evidence>
<dbReference type="VEuPathDB" id="VectorBase:CPIJ009896"/>
<dbReference type="Proteomes" id="UP000002320">
    <property type="component" value="Unassembled WGS sequence"/>
</dbReference>
<dbReference type="Gene3D" id="3.30.1370.240">
    <property type="match status" value="1"/>
</dbReference>
<feature type="domain" description="PheRS DNA binding" evidence="2">
    <location>
        <begin position="378"/>
        <end position="424"/>
    </location>
</feature>
<dbReference type="KEGG" id="cqu:CpipJ_CPIJ009896"/>
<evidence type="ECO:0000256" key="1">
    <source>
        <dbReference type="SAM" id="MobiDB-lite"/>
    </source>
</evidence>
<dbReference type="VEuPathDB" id="VectorBase:CQUJHB013903"/>
<keyword evidence="3" id="KW-0030">Aminoacyl-tRNA synthetase</keyword>
<dbReference type="Gene3D" id="1.10.10.2320">
    <property type="match status" value="1"/>
</dbReference>
<dbReference type="eggNOG" id="ENOG502T8BW">
    <property type="taxonomic scope" value="Eukaryota"/>
</dbReference>
<dbReference type="OMA" id="TIRYAFY"/>
<dbReference type="GO" id="GO:0004812">
    <property type="term" value="F:aminoacyl-tRNA ligase activity"/>
    <property type="evidence" value="ECO:0007669"/>
    <property type="project" value="UniProtKB-KW"/>
</dbReference>
<proteinExistence type="predicted"/>